<evidence type="ECO:0000256" key="5">
    <source>
        <dbReference type="ARBA" id="ARBA00022741"/>
    </source>
</evidence>
<dbReference type="InterPro" id="IPR050482">
    <property type="entry name" value="Sensor_HK_TwoCompSys"/>
</dbReference>
<keyword evidence="4" id="KW-0808">Transferase</keyword>
<evidence type="ECO:0000256" key="6">
    <source>
        <dbReference type="ARBA" id="ARBA00022777"/>
    </source>
</evidence>
<keyword evidence="9" id="KW-0812">Transmembrane</keyword>
<proteinExistence type="predicted"/>
<protein>
    <recommendedName>
        <fullName evidence="2">histidine kinase</fullName>
        <ecNumber evidence="2">2.7.13.3</ecNumber>
    </recommendedName>
</protein>
<keyword evidence="9" id="KW-1133">Transmembrane helix</keyword>
<keyword evidence="7" id="KW-0067">ATP-binding</keyword>
<keyword evidence="13" id="KW-1185">Reference proteome</keyword>
<evidence type="ECO:0000259" key="11">
    <source>
        <dbReference type="Pfam" id="PF07730"/>
    </source>
</evidence>
<evidence type="ECO:0000256" key="7">
    <source>
        <dbReference type="ARBA" id="ARBA00022840"/>
    </source>
</evidence>
<keyword evidence="8" id="KW-0902">Two-component regulatory system</keyword>
<dbReference type="PANTHER" id="PTHR24421">
    <property type="entry name" value="NITRATE/NITRITE SENSOR PROTEIN NARX-RELATED"/>
    <property type="match status" value="1"/>
</dbReference>
<evidence type="ECO:0000256" key="9">
    <source>
        <dbReference type="SAM" id="Phobius"/>
    </source>
</evidence>
<feature type="domain" description="Signal transduction histidine kinase subgroup 3 dimerisation and phosphoacceptor" evidence="11">
    <location>
        <begin position="179"/>
        <end position="244"/>
    </location>
</feature>
<feature type="transmembrane region" description="Helical" evidence="9">
    <location>
        <begin position="118"/>
        <end position="135"/>
    </location>
</feature>
<feature type="transmembrane region" description="Helical" evidence="9">
    <location>
        <begin position="141"/>
        <end position="161"/>
    </location>
</feature>
<dbReference type="InterPro" id="IPR003594">
    <property type="entry name" value="HATPase_dom"/>
</dbReference>
<name>A0ABP4SZQ5_9MICO</name>
<evidence type="ECO:0000256" key="8">
    <source>
        <dbReference type="ARBA" id="ARBA00023012"/>
    </source>
</evidence>
<evidence type="ECO:0000256" key="1">
    <source>
        <dbReference type="ARBA" id="ARBA00000085"/>
    </source>
</evidence>
<dbReference type="InterPro" id="IPR036890">
    <property type="entry name" value="HATPase_C_sf"/>
</dbReference>
<keyword evidence="3" id="KW-0597">Phosphoprotein</keyword>
<dbReference type="Gene3D" id="1.20.5.1930">
    <property type="match status" value="1"/>
</dbReference>
<dbReference type="CDD" id="cd16917">
    <property type="entry name" value="HATPase_UhpB-NarQ-NarX-like"/>
    <property type="match status" value="1"/>
</dbReference>
<evidence type="ECO:0000313" key="12">
    <source>
        <dbReference type="EMBL" id="GAA1679867.1"/>
    </source>
</evidence>
<feature type="transmembrane region" description="Helical" evidence="9">
    <location>
        <begin position="21"/>
        <end position="41"/>
    </location>
</feature>
<dbReference type="Pfam" id="PF02518">
    <property type="entry name" value="HATPase_c"/>
    <property type="match status" value="1"/>
</dbReference>
<feature type="transmembrane region" description="Helical" evidence="9">
    <location>
        <begin position="95"/>
        <end position="111"/>
    </location>
</feature>
<dbReference type="GO" id="GO:0016301">
    <property type="term" value="F:kinase activity"/>
    <property type="evidence" value="ECO:0007669"/>
    <property type="project" value="UniProtKB-KW"/>
</dbReference>
<dbReference type="InterPro" id="IPR011712">
    <property type="entry name" value="Sig_transdc_His_kin_sub3_dim/P"/>
</dbReference>
<dbReference type="EMBL" id="BAAAPK010000001">
    <property type="protein sequence ID" value="GAA1679867.1"/>
    <property type="molecule type" value="Genomic_DNA"/>
</dbReference>
<dbReference type="Pfam" id="PF07730">
    <property type="entry name" value="HisKA_3"/>
    <property type="match status" value="1"/>
</dbReference>
<comment type="catalytic activity">
    <reaction evidence="1">
        <text>ATP + protein L-histidine = ADP + protein N-phospho-L-histidine.</text>
        <dbReference type="EC" id="2.7.13.3"/>
    </reaction>
</comment>
<gene>
    <name evidence="12" type="ORF">GCM10009807_24720</name>
</gene>
<keyword evidence="6 12" id="KW-0418">Kinase</keyword>
<evidence type="ECO:0000259" key="10">
    <source>
        <dbReference type="Pfam" id="PF02518"/>
    </source>
</evidence>
<comment type="caution">
    <text evidence="12">The sequence shown here is derived from an EMBL/GenBank/DDBJ whole genome shotgun (WGS) entry which is preliminary data.</text>
</comment>
<dbReference type="PANTHER" id="PTHR24421:SF10">
    <property type="entry name" value="NITRATE_NITRITE SENSOR PROTEIN NARQ"/>
    <property type="match status" value="1"/>
</dbReference>
<keyword evidence="9" id="KW-0472">Membrane</keyword>
<dbReference type="Proteomes" id="UP001500596">
    <property type="component" value="Unassembled WGS sequence"/>
</dbReference>
<dbReference type="SUPFAM" id="SSF55874">
    <property type="entry name" value="ATPase domain of HSP90 chaperone/DNA topoisomerase II/histidine kinase"/>
    <property type="match status" value="1"/>
</dbReference>
<keyword evidence="5" id="KW-0547">Nucleotide-binding</keyword>
<dbReference type="RefSeq" id="WP_344055021.1">
    <property type="nucleotide sequence ID" value="NZ_BAAAPK010000001.1"/>
</dbReference>
<accession>A0ABP4SZQ5</accession>
<dbReference type="Gene3D" id="3.30.565.10">
    <property type="entry name" value="Histidine kinase-like ATPase, C-terminal domain"/>
    <property type="match status" value="1"/>
</dbReference>
<evidence type="ECO:0000256" key="4">
    <source>
        <dbReference type="ARBA" id="ARBA00022679"/>
    </source>
</evidence>
<evidence type="ECO:0000256" key="2">
    <source>
        <dbReference type="ARBA" id="ARBA00012438"/>
    </source>
</evidence>
<sequence>MRRLLRTAWDLPAAVGAPAHVWRDGVLVGVLVVLAVVEALVRTDLPWRWATLAIELAVLPTLLWRRTRPGQMTALAFGTLFVFDTIRSFAGLRPTDTYVIAGLLILIYALARWGSGRAIALGGAVVAATMIRAFTVDPIGLQNTIGGIAVVAVCVALGVIFRTIDAARRQRLERVRLEERARLARDLHDTVAHHVSAIAVRAQAGILTGAADPAAARDALRVIEGEATQTLREMRAMVGMLREGGIAPLAPTAALSDLPALAAAPGDPRVALEMHGDPAPVPPAVGAAAYRIVQEAITNSRRHARGATLIAVTVTVGAGEVGIRVVDDGRSGGARGQGFGLAGMSERAALHGGSCTAGPGAGGWIVEARMPFGDDR</sequence>
<organism evidence="12 13">
    <name type="scientific">Microbacterium lacus</name>
    <dbReference type="NCBI Taxonomy" id="415217"/>
    <lineage>
        <taxon>Bacteria</taxon>
        <taxon>Bacillati</taxon>
        <taxon>Actinomycetota</taxon>
        <taxon>Actinomycetes</taxon>
        <taxon>Micrococcales</taxon>
        <taxon>Microbacteriaceae</taxon>
        <taxon>Microbacterium</taxon>
    </lineage>
</organism>
<reference evidence="13" key="1">
    <citation type="journal article" date="2019" name="Int. J. Syst. Evol. Microbiol.">
        <title>The Global Catalogue of Microorganisms (GCM) 10K type strain sequencing project: providing services to taxonomists for standard genome sequencing and annotation.</title>
        <authorList>
            <consortium name="The Broad Institute Genomics Platform"/>
            <consortium name="The Broad Institute Genome Sequencing Center for Infectious Disease"/>
            <person name="Wu L."/>
            <person name="Ma J."/>
        </authorList>
    </citation>
    <scope>NUCLEOTIDE SEQUENCE [LARGE SCALE GENOMIC DNA]</scope>
    <source>
        <strain evidence="13">JCM 15575</strain>
    </source>
</reference>
<dbReference type="EC" id="2.7.13.3" evidence="2"/>
<evidence type="ECO:0000256" key="3">
    <source>
        <dbReference type="ARBA" id="ARBA00022553"/>
    </source>
</evidence>
<feature type="domain" description="Histidine kinase/HSP90-like ATPase" evidence="10">
    <location>
        <begin position="288"/>
        <end position="371"/>
    </location>
</feature>
<evidence type="ECO:0000313" key="13">
    <source>
        <dbReference type="Proteomes" id="UP001500596"/>
    </source>
</evidence>